<accession>A0A4Z1DFN6</accession>
<protein>
    <submittedName>
        <fullName evidence="2">Uncharacterized protein</fullName>
    </submittedName>
</protein>
<dbReference type="RefSeq" id="WP_135784125.1">
    <property type="nucleotide sequence ID" value="NZ_SRRT01000001.1"/>
</dbReference>
<feature type="region of interest" description="Disordered" evidence="1">
    <location>
        <begin position="310"/>
        <end position="332"/>
    </location>
</feature>
<feature type="region of interest" description="Disordered" evidence="1">
    <location>
        <begin position="115"/>
        <end position="154"/>
    </location>
</feature>
<comment type="caution">
    <text evidence="2">The sequence shown here is derived from an EMBL/GenBank/DDBJ whole genome shotgun (WGS) entry which is preliminary data.</text>
</comment>
<dbReference type="GeneID" id="95446712"/>
<organism evidence="2 3">
    <name type="scientific">Streptomyces bauhiniae</name>
    <dbReference type="NCBI Taxonomy" id="2340725"/>
    <lineage>
        <taxon>Bacteria</taxon>
        <taxon>Bacillati</taxon>
        <taxon>Actinomycetota</taxon>
        <taxon>Actinomycetes</taxon>
        <taxon>Kitasatosporales</taxon>
        <taxon>Streptomycetaceae</taxon>
        <taxon>Streptomyces</taxon>
    </lineage>
</organism>
<dbReference type="AlphaFoldDB" id="A0A4Z1DFN6"/>
<evidence type="ECO:0000256" key="1">
    <source>
        <dbReference type="SAM" id="MobiDB-lite"/>
    </source>
</evidence>
<dbReference type="EMBL" id="SRRT01000001">
    <property type="protein sequence ID" value="TGN81634.1"/>
    <property type="molecule type" value="Genomic_DNA"/>
</dbReference>
<proteinExistence type="predicted"/>
<name>A0A4Z1DFN6_9ACTN</name>
<sequence length="355" mass="38404">MTYVVTVAMAPPQGAPELDALRREGVVFLLRKGFDSLEAVEGPDGMEVDLLDDVIAAHPGGALLKLFVDAPALEFAEDAAREVVTELMERTEALSDWRLTRCAVELNSELLQESLDAADGPDAPPSDPAERARRHAAGTTPAPPDSPGHSESQAMRTRLRELAPSLTAFTLEAFGHHESMPECEVGREAAEIAAGAVVYAIDLLVDELFTDLAALEDDGPTVARSNATFMILDDLPPHLADAYTVLFTRRLTVTAITLTGRLTRPPFDHPTCLAEELLLKSLLNQAEVTADLYSLLSDEVTQALETFATTLHPPTSPHPATPEDPDTWFTPYTPVSPVHPYAANENEETVVELPE</sequence>
<dbReference type="Proteomes" id="UP000298159">
    <property type="component" value="Unassembled WGS sequence"/>
</dbReference>
<evidence type="ECO:0000313" key="2">
    <source>
        <dbReference type="EMBL" id="TGN81634.1"/>
    </source>
</evidence>
<reference evidence="2 3" key="1">
    <citation type="submission" date="2019-04" db="EMBL/GenBank/DDBJ databases">
        <title>Streptomyces sp. nov. Bv016 isolated from bark of Buahinia variegata.</title>
        <authorList>
            <person name="Kanchanasin P."/>
            <person name="Tanasupawat S."/>
            <person name="Yuki M."/>
            <person name="Kudo T."/>
        </authorList>
    </citation>
    <scope>NUCLEOTIDE SEQUENCE [LARGE SCALE GENOMIC DNA]</scope>
    <source>
        <strain evidence="2 3">Bv016</strain>
    </source>
</reference>
<evidence type="ECO:0000313" key="3">
    <source>
        <dbReference type="Proteomes" id="UP000298159"/>
    </source>
</evidence>
<gene>
    <name evidence="2" type="ORF">E5083_03755</name>
</gene>
<keyword evidence="3" id="KW-1185">Reference proteome</keyword>